<dbReference type="InterPro" id="IPR052918">
    <property type="entry name" value="Motility_Chemotaxis_Reg"/>
</dbReference>
<dbReference type="PANTHER" id="PTHR35580:SF1">
    <property type="entry name" value="PHYTASE-LIKE DOMAIN-CONTAINING PROTEIN"/>
    <property type="match status" value="1"/>
</dbReference>
<gene>
    <name evidence="2" type="ORF">SNEC2469_LOCUS34236</name>
</gene>
<feature type="compositionally biased region" description="Basic and acidic residues" evidence="1">
    <location>
        <begin position="141"/>
        <end position="153"/>
    </location>
</feature>
<organism evidence="2 3">
    <name type="scientific">Symbiodinium necroappetens</name>
    <dbReference type="NCBI Taxonomy" id="1628268"/>
    <lineage>
        <taxon>Eukaryota</taxon>
        <taxon>Sar</taxon>
        <taxon>Alveolata</taxon>
        <taxon>Dinophyceae</taxon>
        <taxon>Suessiales</taxon>
        <taxon>Symbiodiniaceae</taxon>
        <taxon>Symbiodinium</taxon>
    </lineage>
</organism>
<sequence>MGLSRVCDGKPSPAAPSTLAEVSSLGDAWVVGYTEGDLDGNSHIGSRDIFIMKFNSAGEWVWTGLHGSSASDTAHGLQVDASDNVFVTGVTEGDLDGNGSPSGRDMFLMKFSSAGTHAWTMQRGGSSGSTYGQSVQAGSGRHAERESVSTDLT</sequence>
<protein>
    <submittedName>
        <fullName evidence="2">Uncharacterized protein</fullName>
    </submittedName>
</protein>
<dbReference type="OrthoDB" id="167314at2759"/>
<dbReference type="AlphaFoldDB" id="A0A813CB39"/>
<reference evidence="2" key="1">
    <citation type="submission" date="2021-02" db="EMBL/GenBank/DDBJ databases">
        <authorList>
            <person name="Dougan E. K."/>
            <person name="Rhodes N."/>
            <person name="Thang M."/>
            <person name="Chan C."/>
        </authorList>
    </citation>
    <scope>NUCLEOTIDE SEQUENCE</scope>
</reference>
<feature type="compositionally biased region" description="Polar residues" evidence="1">
    <location>
        <begin position="128"/>
        <end position="137"/>
    </location>
</feature>
<accession>A0A813CB39</accession>
<proteinExistence type="predicted"/>
<keyword evidence="3" id="KW-1185">Reference proteome</keyword>
<dbReference type="PANTHER" id="PTHR35580">
    <property type="entry name" value="CELL SURFACE GLYCOPROTEIN (S-LAYER PROTEIN)-LIKE PROTEIN"/>
    <property type="match status" value="1"/>
</dbReference>
<evidence type="ECO:0000256" key="1">
    <source>
        <dbReference type="SAM" id="MobiDB-lite"/>
    </source>
</evidence>
<evidence type="ECO:0000313" key="3">
    <source>
        <dbReference type="Proteomes" id="UP000601435"/>
    </source>
</evidence>
<name>A0A813CB39_9DINO</name>
<feature type="region of interest" description="Disordered" evidence="1">
    <location>
        <begin position="122"/>
        <end position="153"/>
    </location>
</feature>
<dbReference type="Proteomes" id="UP000601435">
    <property type="component" value="Unassembled WGS sequence"/>
</dbReference>
<evidence type="ECO:0000313" key="2">
    <source>
        <dbReference type="EMBL" id="CAE7941306.1"/>
    </source>
</evidence>
<comment type="caution">
    <text evidence="2">The sequence shown here is derived from an EMBL/GenBank/DDBJ whole genome shotgun (WGS) entry which is preliminary data.</text>
</comment>
<dbReference type="EMBL" id="CAJNJA010093569">
    <property type="protein sequence ID" value="CAE7941306.1"/>
    <property type="molecule type" value="Genomic_DNA"/>
</dbReference>